<evidence type="ECO:0000256" key="2">
    <source>
        <dbReference type="ARBA" id="ARBA00012935"/>
    </source>
</evidence>
<accession>A0A128A0U0</accession>
<dbReference type="SUPFAM" id="SSF51735">
    <property type="entry name" value="NAD(P)-binding Rossmann-fold domains"/>
    <property type="match status" value="1"/>
</dbReference>
<keyword evidence="5" id="KW-0520">NAD</keyword>
<evidence type="ECO:0000256" key="4">
    <source>
        <dbReference type="ARBA" id="ARBA00023002"/>
    </source>
</evidence>
<dbReference type="InterPro" id="IPR028359">
    <property type="entry name" value="UDP_ManNAc/GlcNAc_DH"/>
</dbReference>
<proteinExistence type="inferred from homology"/>
<dbReference type="Pfam" id="PF03720">
    <property type="entry name" value="UDPG_MGDP_dh_C"/>
    <property type="match status" value="1"/>
</dbReference>
<evidence type="ECO:0000256" key="7">
    <source>
        <dbReference type="ARBA" id="ARBA00049130"/>
    </source>
</evidence>
<comment type="similarity">
    <text evidence="1 8">Belongs to the UDP-glucose/GDP-mannose dehydrogenase family.</text>
</comment>
<evidence type="ECO:0000259" key="9">
    <source>
        <dbReference type="SMART" id="SM00984"/>
    </source>
</evidence>
<evidence type="ECO:0000313" key="10">
    <source>
        <dbReference type="EMBL" id="CUR50965.1"/>
    </source>
</evidence>
<dbReference type="InterPro" id="IPR014026">
    <property type="entry name" value="UDP-Glc/GDP-Man_DH_dimer"/>
</dbReference>
<dbReference type="InterPro" id="IPR014027">
    <property type="entry name" value="UDP-Glc/GDP-Man_DH_C"/>
</dbReference>
<dbReference type="KEGG" id="ndv:NDEV_0200"/>
<dbReference type="InterPro" id="IPR036220">
    <property type="entry name" value="UDP-Glc/GDP-Man_DH_C_sf"/>
</dbReference>
<dbReference type="Gene3D" id="3.40.50.720">
    <property type="entry name" value="NAD(P)-binding Rossmann-like Domain"/>
    <property type="match status" value="2"/>
</dbReference>
<dbReference type="SUPFAM" id="SSF52413">
    <property type="entry name" value="UDP-glucose/GDP-mannose dehydrogenase C-terminal domain"/>
    <property type="match status" value="1"/>
</dbReference>
<organism evidence="10 11">
    <name type="scientific">Nitrosotalea devaniterrae</name>
    <dbReference type="NCBI Taxonomy" id="1078905"/>
    <lineage>
        <taxon>Archaea</taxon>
        <taxon>Nitrososphaerota</taxon>
        <taxon>Nitrososphaeria</taxon>
        <taxon>Nitrosotaleales</taxon>
        <taxon>Nitrosotaleaceae</taxon>
        <taxon>Nitrosotalea</taxon>
    </lineage>
</organism>
<dbReference type="InterPro" id="IPR017476">
    <property type="entry name" value="UDP-Glc/GDP-Man"/>
</dbReference>
<dbReference type="PANTHER" id="PTHR43491">
    <property type="entry name" value="UDP-N-ACETYL-D-MANNOSAMINE DEHYDROGENASE"/>
    <property type="match status" value="1"/>
</dbReference>
<dbReference type="NCBIfam" id="TIGR03026">
    <property type="entry name" value="NDP-sugDHase"/>
    <property type="match status" value="1"/>
</dbReference>
<dbReference type="GO" id="GO:0089714">
    <property type="term" value="F:UDP-N-acetyl-D-mannosamine dehydrogenase activity"/>
    <property type="evidence" value="ECO:0007669"/>
    <property type="project" value="UniProtKB-EC"/>
</dbReference>
<evidence type="ECO:0000256" key="1">
    <source>
        <dbReference type="ARBA" id="ARBA00006601"/>
    </source>
</evidence>
<evidence type="ECO:0000256" key="3">
    <source>
        <dbReference type="ARBA" id="ARBA00016796"/>
    </source>
</evidence>
<sequence>MKSMPTNLLSKVENNEAKICVIGLGQVGLPTALTFCQSGFDVTGHDINKDLLSSLNKSKTPFEEKGIEELLKSCIASNKFHTNSSAEDSIKNADVIIVCVATPLTSGIMPDLSYLEKACLSISEISLENKLVIIESSIPPGTFKGLVLPILEKRSKLGKDFWAAFVPERLAPGTALSEIKTTPRVIGYADENSGNLANSLYKKMVTSQVVSTPVEVAEISKLVENAFRDVNVAFANEVGLICENYGIDVSELIKVCNSHPRVKLLQPGPGVGGPCLPKDPYLLLNPPGKKRIESKMITDSRKINDNMPFHVVELVISAITEHGKKASESTVLVLGVSYKANVSDTRFSPSKDIVEQLSKNGCNVIVYDPKSTETFGGRRTEDMWDSLSQSDVLVIVTDHDEFKRLDLGKIKQTMRTPIVIDTRRIFSRSMAEELGIKYISVGYTKTLKDK</sequence>
<dbReference type="GO" id="GO:0000271">
    <property type="term" value="P:polysaccharide biosynthetic process"/>
    <property type="evidence" value="ECO:0007669"/>
    <property type="project" value="InterPro"/>
</dbReference>
<feature type="domain" description="UDP-glucose/GDP-mannose dehydrogenase C-terminal" evidence="9">
    <location>
        <begin position="332"/>
        <end position="428"/>
    </location>
</feature>
<name>A0A128A0U0_9ARCH</name>
<evidence type="ECO:0000256" key="8">
    <source>
        <dbReference type="PIRNR" id="PIRNR000124"/>
    </source>
</evidence>
<reference evidence="11" key="1">
    <citation type="submission" date="2015-10" db="EMBL/GenBank/DDBJ databases">
        <authorList>
            <person name="Lehtovirta-Morley L.E."/>
            <person name="Vieille C."/>
        </authorList>
    </citation>
    <scope>NUCLEOTIDE SEQUENCE [LARGE SCALE GENOMIC DNA]</scope>
</reference>
<gene>
    <name evidence="10" type="primary">wecC</name>
    <name evidence="10" type="ORF">NDEV_0200</name>
</gene>
<dbReference type="Pfam" id="PF03721">
    <property type="entry name" value="UDPG_MGDP_dh_N"/>
    <property type="match status" value="1"/>
</dbReference>
<keyword evidence="11" id="KW-1185">Reference proteome</keyword>
<keyword evidence="4" id="KW-0560">Oxidoreductase</keyword>
<evidence type="ECO:0000313" key="11">
    <source>
        <dbReference type="Proteomes" id="UP000196239"/>
    </source>
</evidence>
<dbReference type="EC" id="1.1.1.336" evidence="2"/>
<dbReference type="Pfam" id="PF00984">
    <property type="entry name" value="UDPG_MGDP_dh"/>
    <property type="match status" value="1"/>
</dbReference>
<dbReference type="PIRSF" id="PIRSF000124">
    <property type="entry name" value="UDPglc_GDPman_dh"/>
    <property type="match status" value="1"/>
</dbReference>
<dbReference type="SMART" id="SM00984">
    <property type="entry name" value="UDPG_MGDP_dh_C"/>
    <property type="match status" value="1"/>
</dbReference>
<dbReference type="InterPro" id="IPR008927">
    <property type="entry name" value="6-PGluconate_DH-like_C_sf"/>
</dbReference>
<protein>
    <recommendedName>
        <fullName evidence="3">UDP-N-acetyl-D-mannosamine dehydrogenase</fullName>
        <ecNumber evidence="2">1.1.1.336</ecNumber>
    </recommendedName>
    <alternativeName>
        <fullName evidence="6">UDP-ManNAc 6-dehydrogenase</fullName>
    </alternativeName>
</protein>
<comment type="catalytic activity">
    <reaction evidence="7">
        <text>UDP-N-acetyl-alpha-D-mannosamine + 2 NAD(+) + H2O = UDP-N-acetyl-alpha-D-mannosaminouronate + 2 NADH + 3 H(+)</text>
        <dbReference type="Rhea" id="RHEA:25780"/>
        <dbReference type="ChEBI" id="CHEBI:15377"/>
        <dbReference type="ChEBI" id="CHEBI:15378"/>
        <dbReference type="ChEBI" id="CHEBI:57540"/>
        <dbReference type="ChEBI" id="CHEBI:57945"/>
        <dbReference type="ChEBI" id="CHEBI:68623"/>
        <dbReference type="ChEBI" id="CHEBI:70731"/>
        <dbReference type="EC" id="1.1.1.336"/>
    </reaction>
</comment>
<dbReference type="EMBL" id="LN890280">
    <property type="protein sequence ID" value="CUR50965.1"/>
    <property type="molecule type" value="Genomic_DNA"/>
</dbReference>
<evidence type="ECO:0000256" key="6">
    <source>
        <dbReference type="ARBA" id="ARBA00030172"/>
    </source>
</evidence>
<dbReference type="PANTHER" id="PTHR43491:SF2">
    <property type="entry name" value="UDP-N-ACETYL-D-MANNOSAMINE DEHYDROGENASE"/>
    <property type="match status" value="1"/>
</dbReference>
<dbReference type="GO" id="GO:0016628">
    <property type="term" value="F:oxidoreductase activity, acting on the CH-CH group of donors, NAD or NADP as acceptor"/>
    <property type="evidence" value="ECO:0007669"/>
    <property type="project" value="InterPro"/>
</dbReference>
<dbReference type="AlphaFoldDB" id="A0A128A0U0"/>
<evidence type="ECO:0000256" key="5">
    <source>
        <dbReference type="ARBA" id="ARBA00023027"/>
    </source>
</evidence>
<dbReference type="SUPFAM" id="SSF48179">
    <property type="entry name" value="6-phosphogluconate dehydrogenase C-terminal domain-like"/>
    <property type="match status" value="1"/>
</dbReference>
<dbReference type="InterPro" id="IPR001732">
    <property type="entry name" value="UDP-Glc/GDP-Man_DH_N"/>
</dbReference>
<dbReference type="InterPro" id="IPR036291">
    <property type="entry name" value="NAD(P)-bd_dom_sf"/>
</dbReference>
<dbReference type="PIRSF" id="PIRSF500136">
    <property type="entry name" value="UDP_ManNAc_DH"/>
    <property type="match status" value="1"/>
</dbReference>
<dbReference type="Proteomes" id="UP000196239">
    <property type="component" value="Chromosome 1"/>
</dbReference>
<dbReference type="GO" id="GO:0051287">
    <property type="term" value="F:NAD binding"/>
    <property type="evidence" value="ECO:0007669"/>
    <property type="project" value="InterPro"/>
</dbReference>